<keyword evidence="3" id="KW-1185">Reference proteome</keyword>
<keyword evidence="1" id="KW-0472">Membrane</keyword>
<accession>G4QKD5</accession>
<sequence>MLVGLLIVTSFLASSLYYYVEAVKNAMGKKRWLVGGMIMGPMLLPMFTISKKVQLRKTVGFDSCYLRP</sequence>
<dbReference type="HOGENOM" id="CLU_195345_2_0_6"/>
<dbReference type="STRING" id="1085623.GNIT_1207"/>
<evidence type="ECO:0000256" key="1">
    <source>
        <dbReference type="SAM" id="Phobius"/>
    </source>
</evidence>
<dbReference type="AlphaFoldDB" id="G4QKD5"/>
<keyword evidence="1" id="KW-0812">Transmembrane</keyword>
<keyword evidence="1" id="KW-1133">Transmembrane helix</keyword>
<dbReference type="RefSeq" id="WP_014108208.1">
    <property type="nucleotide sequence ID" value="NC_016041.1"/>
</dbReference>
<dbReference type="OrthoDB" id="5772022at2"/>
<dbReference type="eggNOG" id="ENOG5033GPN">
    <property type="taxonomic scope" value="Bacteria"/>
</dbReference>
<dbReference type="Proteomes" id="UP000009282">
    <property type="component" value="Chromosome"/>
</dbReference>
<dbReference type="KEGG" id="gni:GNIT_1207"/>
<proteinExistence type="predicted"/>
<evidence type="ECO:0000313" key="2">
    <source>
        <dbReference type="EMBL" id="AEP29334.1"/>
    </source>
</evidence>
<gene>
    <name evidence="2" type="ordered locus">GNIT_1207</name>
</gene>
<organism evidence="2 3">
    <name type="scientific">Glaciecola nitratireducens (strain JCM 12485 / KCTC 12276 / FR1064)</name>
    <dbReference type="NCBI Taxonomy" id="1085623"/>
    <lineage>
        <taxon>Bacteria</taxon>
        <taxon>Pseudomonadati</taxon>
        <taxon>Pseudomonadota</taxon>
        <taxon>Gammaproteobacteria</taxon>
        <taxon>Alteromonadales</taxon>
        <taxon>Alteromonadaceae</taxon>
        <taxon>Brumicola</taxon>
    </lineage>
</organism>
<evidence type="ECO:0000313" key="3">
    <source>
        <dbReference type="Proteomes" id="UP000009282"/>
    </source>
</evidence>
<protein>
    <submittedName>
        <fullName evidence="2">Uncharacterized protein</fullName>
    </submittedName>
</protein>
<name>G4QKD5_GLANF</name>
<feature type="transmembrane region" description="Helical" evidence="1">
    <location>
        <begin position="32"/>
        <end position="49"/>
    </location>
</feature>
<dbReference type="EMBL" id="CP003060">
    <property type="protein sequence ID" value="AEP29334.1"/>
    <property type="molecule type" value="Genomic_DNA"/>
</dbReference>
<reference evidence="2 3" key="1">
    <citation type="journal article" date="2011" name="J. Bacteriol.">
        <title>Complete genome sequence of seawater bacterium Glaciecola nitratireducens FR1064T.</title>
        <authorList>
            <person name="Bian F."/>
            <person name="Qin Q.L."/>
            <person name="Xie B.B."/>
            <person name="Shu Y.L."/>
            <person name="Zhang X.Y."/>
            <person name="Yu Y."/>
            <person name="Chen B."/>
            <person name="Chen X.L."/>
            <person name="Zhou B.C."/>
            <person name="Zhang Y.Z."/>
        </authorList>
    </citation>
    <scope>NUCLEOTIDE SEQUENCE [LARGE SCALE GENOMIC DNA]</scope>
    <source>
        <strain evidence="3">JCM 12485 / KCTC 12276 / FR1064</strain>
    </source>
</reference>